<keyword evidence="2 4" id="KW-0560">Oxidoreductase</keyword>
<dbReference type="InterPro" id="IPR006139">
    <property type="entry name" value="D-isomer_2_OHA_DH_cat_dom"/>
</dbReference>
<organism evidence="7 8">
    <name type="scientific">Microbulbifer aggregans</name>
    <dbReference type="NCBI Taxonomy" id="1769779"/>
    <lineage>
        <taxon>Bacteria</taxon>
        <taxon>Pseudomonadati</taxon>
        <taxon>Pseudomonadota</taxon>
        <taxon>Gammaproteobacteria</taxon>
        <taxon>Cellvibrionales</taxon>
        <taxon>Microbulbiferaceae</taxon>
        <taxon>Microbulbifer</taxon>
    </lineage>
</organism>
<keyword evidence="3" id="KW-0520">NAD</keyword>
<keyword evidence="8" id="KW-1185">Reference proteome</keyword>
<gene>
    <name evidence="7" type="primary">ldhA</name>
    <name evidence="7" type="ORF">AUP74_03087</name>
</gene>
<evidence type="ECO:0000259" key="6">
    <source>
        <dbReference type="Pfam" id="PF02826"/>
    </source>
</evidence>
<evidence type="ECO:0000313" key="7">
    <source>
        <dbReference type="EMBL" id="AOS98453.1"/>
    </source>
</evidence>
<dbReference type="PANTHER" id="PTHR43026:SF1">
    <property type="entry name" value="2-HYDROXYACID DEHYDROGENASE HOMOLOG 1-RELATED"/>
    <property type="match status" value="1"/>
</dbReference>
<comment type="similarity">
    <text evidence="1 4">Belongs to the D-isomer specific 2-hydroxyacid dehydrogenase family.</text>
</comment>
<dbReference type="EMBL" id="CP014143">
    <property type="protein sequence ID" value="AOS98453.1"/>
    <property type="molecule type" value="Genomic_DNA"/>
</dbReference>
<dbReference type="SUPFAM" id="SSF51735">
    <property type="entry name" value="NAD(P)-binding Rossmann-fold domains"/>
    <property type="match status" value="1"/>
</dbReference>
<dbReference type="GO" id="GO:0051287">
    <property type="term" value="F:NAD binding"/>
    <property type="evidence" value="ECO:0007669"/>
    <property type="project" value="InterPro"/>
</dbReference>
<dbReference type="EC" id="1.1.1.28" evidence="7"/>
<dbReference type="PROSITE" id="PS00065">
    <property type="entry name" value="D_2_HYDROXYACID_DH_1"/>
    <property type="match status" value="1"/>
</dbReference>
<dbReference type="SUPFAM" id="SSF52283">
    <property type="entry name" value="Formate/glycerate dehydrogenase catalytic domain-like"/>
    <property type="match status" value="1"/>
</dbReference>
<evidence type="ECO:0000256" key="4">
    <source>
        <dbReference type="RuleBase" id="RU003719"/>
    </source>
</evidence>
<dbReference type="RefSeq" id="WP_069948314.1">
    <property type="nucleotide sequence ID" value="NZ_CP014143.1"/>
</dbReference>
<dbReference type="KEGG" id="micc:AUP74_03087"/>
<evidence type="ECO:0000313" key="8">
    <source>
        <dbReference type="Proteomes" id="UP000095672"/>
    </source>
</evidence>
<dbReference type="GO" id="GO:0008720">
    <property type="term" value="F:D-lactate dehydrogenase (NAD+) activity"/>
    <property type="evidence" value="ECO:0007669"/>
    <property type="project" value="UniProtKB-EC"/>
</dbReference>
<reference evidence="8" key="1">
    <citation type="submission" date="2016-01" db="EMBL/GenBank/DDBJ databases">
        <title>Complete genome sequence of Microbulbifer sp. CCB-MM1, a halophile isolated from Matang Mangrove Forest, Perak.</title>
        <authorList>
            <person name="Moh T.H."/>
            <person name="Dinesh B."/>
            <person name="Lau N.-S."/>
            <person name="Go F."/>
            <person name="Alexander Chong S.-C."/>
        </authorList>
    </citation>
    <scope>NUCLEOTIDE SEQUENCE [LARGE SCALE GENOMIC DNA]</scope>
    <source>
        <strain evidence="8">CCB-MM1</strain>
    </source>
</reference>
<feature type="domain" description="D-isomer specific 2-hydroxyacid dehydrogenase NAD-binding" evidence="6">
    <location>
        <begin position="111"/>
        <end position="297"/>
    </location>
</feature>
<dbReference type="InterPro" id="IPR036291">
    <property type="entry name" value="NAD(P)-bd_dom_sf"/>
</dbReference>
<dbReference type="Pfam" id="PF00389">
    <property type="entry name" value="2-Hacid_dh"/>
    <property type="match status" value="1"/>
</dbReference>
<evidence type="ECO:0000259" key="5">
    <source>
        <dbReference type="Pfam" id="PF00389"/>
    </source>
</evidence>
<dbReference type="InterPro" id="IPR006140">
    <property type="entry name" value="D-isomer_DH_NAD-bd"/>
</dbReference>
<dbReference type="Gene3D" id="3.40.50.720">
    <property type="entry name" value="NAD(P)-binding Rossmann-like Domain"/>
    <property type="match status" value="2"/>
</dbReference>
<dbReference type="CDD" id="cd12183">
    <property type="entry name" value="LDH_like_2"/>
    <property type="match status" value="1"/>
</dbReference>
<dbReference type="OrthoDB" id="9805416at2"/>
<dbReference type="InterPro" id="IPR029753">
    <property type="entry name" value="D-isomer_DH_CS"/>
</dbReference>
<evidence type="ECO:0000256" key="3">
    <source>
        <dbReference type="ARBA" id="ARBA00023027"/>
    </source>
</evidence>
<evidence type="ECO:0000256" key="2">
    <source>
        <dbReference type="ARBA" id="ARBA00023002"/>
    </source>
</evidence>
<evidence type="ECO:0000256" key="1">
    <source>
        <dbReference type="ARBA" id="ARBA00005854"/>
    </source>
</evidence>
<sequence>MKIAIFNAREYDKRCLDRYNRQYRHELHYVDTHLDEQTLVLADDAKAVCVFVNDPVPRSLLKRMRSQGIQMLALRSAGFNHVDISAANELGILVANVPGYSPYAVAEHATGLILALIRRLVRAQARVREGNFSLEGLMGFDLHGKTVGIVGTGKIGSVFARIMHGFGCELLGTDPVESEECRKLGMRYVNFETLCRNSDIISLHCPLLPDTRHLVDEKAINEMRDRVCLINTSRGGVIDTTAIIRGLKSGKIGYLGLDVYEEEENLFFEDHSDSVISDDIFARLLTFNNVMVTGHQAYFTHEAISNIARTTLENVGEFEKTGSCSNQLIAR</sequence>
<dbReference type="Proteomes" id="UP000095672">
    <property type="component" value="Chromosome"/>
</dbReference>
<name>A0A1C9WBD4_9GAMM</name>
<dbReference type="AlphaFoldDB" id="A0A1C9WBD4"/>
<dbReference type="InterPro" id="IPR058205">
    <property type="entry name" value="D-LDH-like"/>
</dbReference>
<dbReference type="InterPro" id="IPR029752">
    <property type="entry name" value="D-isomer_DH_CS1"/>
</dbReference>
<dbReference type="STRING" id="1769779.AUP74_03087"/>
<dbReference type="PATRIC" id="fig|1769779.3.peg.3063"/>
<feature type="domain" description="D-isomer specific 2-hydroxyacid dehydrogenase catalytic" evidence="5">
    <location>
        <begin position="4"/>
        <end position="327"/>
    </location>
</feature>
<accession>A0A1C9WBD4</accession>
<dbReference type="Pfam" id="PF02826">
    <property type="entry name" value="2-Hacid_dh_C"/>
    <property type="match status" value="1"/>
</dbReference>
<dbReference type="PROSITE" id="PS00670">
    <property type="entry name" value="D_2_HYDROXYACID_DH_2"/>
    <property type="match status" value="1"/>
</dbReference>
<protein>
    <submittedName>
        <fullName evidence="7">D-lactate dehydrogenase</fullName>
        <ecNumber evidence="7">1.1.1.28</ecNumber>
    </submittedName>
</protein>
<dbReference type="PANTHER" id="PTHR43026">
    <property type="entry name" value="2-HYDROXYACID DEHYDROGENASE HOMOLOG 1-RELATED"/>
    <property type="match status" value="1"/>
</dbReference>
<proteinExistence type="inferred from homology"/>